<dbReference type="Pfam" id="PF01548">
    <property type="entry name" value="DEDD_Tnp_IS110"/>
    <property type="match status" value="1"/>
</dbReference>
<dbReference type="PANTHER" id="PTHR33055:SF3">
    <property type="entry name" value="PUTATIVE TRANSPOSASE FOR IS117-RELATED"/>
    <property type="match status" value="1"/>
</dbReference>
<dbReference type="GO" id="GO:0004803">
    <property type="term" value="F:transposase activity"/>
    <property type="evidence" value="ECO:0007669"/>
    <property type="project" value="InterPro"/>
</dbReference>
<name>A0A1M4WWW7_9BACT</name>
<dbReference type="Proteomes" id="UP000184480">
    <property type="component" value="Unassembled WGS sequence"/>
</dbReference>
<dbReference type="AlphaFoldDB" id="A0A1M4WWW7"/>
<accession>A0A1M4WWW7</accession>
<protein>
    <submittedName>
        <fullName evidence="3">Transposase</fullName>
    </submittedName>
</protein>
<evidence type="ECO:0000259" key="2">
    <source>
        <dbReference type="Pfam" id="PF02371"/>
    </source>
</evidence>
<evidence type="ECO:0000313" key="4">
    <source>
        <dbReference type="Proteomes" id="UP000184480"/>
    </source>
</evidence>
<dbReference type="PANTHER" id="PTHR33055">
    <property type="entry name" value="TRANSPOSASE FOR INSERTION SEQUENCE ELEMENT IS1111A"/>
    <property type="match status" value="1"/>
</dbReference>
<dbReference type="GO" id="GO:0003677">
    <property type="term" value="F:DNA binding"/>
    <property type="evidence" value="ECO:0007669"/>
    <property type="project" value="InterPro"/>
</dbReference>
<feature type="domain" description="Transposase IS116/IS110/IS902 C-terminal" evidence="2">
    <location>
        <begin position="204"/>
        <end position="289"/>
    </location>
</feature>
<gene>
    <name evidence="3" type="ORF">SAMN05444362_102340</name>
</gene>
<proteinExistence type="predicted"/>
<feature type="domain" description="Transposase IS110-like N-terminal" evidence="1">
    <location>
        <begin position="7"/>
        <end position="155"/>
    </location>
</feature>
<organism evidence="3 4">
    <name type="scientific">Dysgonomonas macrotermitis</name>
    <dbReference type="NCBI Taxonomy" id="1346286"/>
    <lineage>
        <taxon>Bacteria</taxon>
        <taxon>Pseudomonadati</taxon>
        <taxon>Bacteroidota</taxon>
        <taxon>Bacteroidia</taxon>
        <taxon>Bacteroidales</taxon>
        <taxon>Dysgonomonadaceae</taxon>
        <taxon>Dysgonomonas</taxon>
    </lineage>
</organism>
<dbReference type="InterPro" id="IPR003346">
    <property type="entry name" value="Transposase_20"/>
</dbReference>
<evidence type="ECO:0000313" key="3">
    <source>
        <dbReference type="EMBL" id="SHE85695.1"/>
    </source>
</evidence>
<dbReference type="InterPro" id="IPR002525">
    <property type="entry name" value="Transp_IS110-like_N"/>
</dbReference>
<evidence type="ECO:0000259" key="1">
    <source>
        <dbReference type="Pfam" id="PF01548"/>
    </source>
</evidence>
<dbReference type="Pfam" id="PF02371">
    <property type="entry name" value="Transposase_20"/>
    <property type="match status" value="1"/>
</dbReference>
<dbReference type="GO" id="GO:0006313">
    <property type="term" value="P:DNA transposition"/>
    <property type="evidence" value="ECO:0007669"/>
    <property type="project" value="InterPro"/>
</dbReference>
<dbReference type="EMBL" id="FQUC01000002">
    <property type="protein sequence ID" value="SHE85695.1"/>
    <property type="molecule type" value="Genomic_DNA"/>
</dbReference>
<reference evidence="4" key="1">
    <citation type="submission" date="2016-11" db="EMBL/GenBank/DDBJ databases">
        <authorList>
            <person name="Varghese N."/>
            <person name="Submissions S."/>
        </authorList>
    </citation>
    <scope>NUCLEOTIDE SEQUENCE [LARGE SCALE GENOMIC DNA]</scope>
    <source>
        <strain evidence="4">DSM 27370</strain>
    </source>
</reference>
<keyword evidence="4" id="KW-1185">Reference proteome</keyword>
<sequence length="332" mass="38004">MSDRYCIGVDVSKKTLDIRIYASENMLSSNYVQVSNDLSGFTSFARWLKQRNISWPDVLICMEHTGYYGYDFRSFLQEKDVFYSVVSGLEIKRSMGLVRGKSDNIDAGRIARYCYLHRDELKRSIGKSSEMLMIQRLLSERSDYKKRASRARAYLTDHRQAPDTPVYRRYESDLKHCTSVLKVIELDIIHLIESDVDLYRNFSLLISIVGISFINAANVLLYTDNFRLFKDARSYASYVGVAPFPYRSGTSVYSADRVSKLCARHLKSDLTQGALSAITHDPELRAYYKRKIASGKSSGSVLNAVKFKLIERMFCVVKRGAPYVKLSNHVSL</sequence>
<dbReference type="STRING" id="1346286.SAMN05444362_102340"/>
<dbReference type="InterPro" id="IPR047650">
    <property type="entry name" value="Transpos_IS110"/>
</dbReference>